<feature type="region of interest" description="Disordered" evidence="1">
    <location>
        <begin position="1"/>
        <end position="24"/>
    </location>
</feature>
<reference evidence="2" key="1">
    <citation type="journal article" date="2017" name="Gigascience">
        <title>The genome draft of coconut (Cocos nucifera).</title>
        <authorList>
            <person name="Xiao Y."/>
            <person name="Xu P."/>
            <person name="Fan H."/>
            <person name="Baudouin L."/>
            <person name="Xia W."/>
            <person name="Bocs S."/>
            <person name="Xu J."/>
            <person name="Li Q."/>
            <person name="Guo A."/>
            <person name="Zhou L."/>
            <person name="Li J."/>
            <person name="Wu Y."/>
            <person name="Ma Z."/>
            <person name="Armero A."/>
            <person name="Issali A.E."/>
            <person name="Liu N."/>
            <person name="Peng M."/>
            <person name="Yang Y."/>
        </authorList>
    </citation>
    <scope>NUCLEOTIDE SEQUENCE</scope>
    <source>
        <tissue evidence="2">Spear leaf of Hainan Tall coconut</tissue>
    </source>
</reference>
<sequence>MLTLSSSFTTTAVEGSSSSSNSATSTMTAVEGSCPFGRDLSPAIASHRFFPASPSLLNSIVDSTVVAVSVLGAGVAMPTYSPNLYWEFRRSMEEVLWIMKSTNRSRRPNTEPSDHFRVVQAANKTSFNLCFCLHSVLKDNHLTPDPPL</sequence>
<protein>
    <submittedName>
        <fullName evidence="2">Uncharacterized protein</fullName>
    </submittedName>
</protein>
<evidence type="ECO:0000313" key="2">
    <source>
        <dbReference type="EMBL" id="KAG1339042.1"/>
    </source>
</evidence>
<proteinExistence type="predicted"/>
<name>A0A8K0I7E4_COCNU</name>
<organism evidence="2 3">
    <name type="scientific">Cocos nucifera</name>
    <name type="common">Coconut palm</name>
    <dbReference type="NCBI Taxonomy" id="13894"/>
    <lineage>
        <taxon>Eukaryota</taxon>
        <taxon>Viridiplantae</taxon>
        <taxon>Streptophyta</taxon>
        <taxon>Embryophyta</taxon>
        <taxon>Tracheophyta</taxon>
        <taxon>Spermatophyta</taxon>
        <taxon>Magnoliopsida</taxon>
        <taxon>Liliopsida</taxon>
        <taxon>Arecaceae</taxon>
        <taxon>Arecoideae</taxon>
        <taxon>Cocoseae</taxon>
        <taxon>Attaleinae</taxon>
        <taxon>Cocos</taxon>
    </lineage>
</organism>
<evidence type="ECO:0000256" key="1">
    <source>
        <dbReference type="SAM" id="MobiDB-lite"/>
    </source>
</evidence>
<evidence type="ECO:0000313" key="3">
    <source>
        <dbReference type="Proteomes" id="UP000797356"/>
    </source>
</evidence>
<feature type="compositionally biased region" description="Low complexity" evidence="1">
    <location>
        <begin position="9"/>
        <end position="24"/>
    </location>
</feature>
<dbReference type="OrthoDB" id="690912at2759"/>
<accession>A0A8K0I7E4</accession>
<dbReference type="AlphaFoldDB" id="A0A8K0I7E4"/>
<reference evidence="2" key="2">
    <citation type="submission" date="2019-07" db="EMBL/GenBank/DDBJ databases">
        <authorList>
            <person name="Yang Y."/>
            <person name="Bocs S."/>
            <person name="Baudouin L."/>
        </authorList>
    </citation>
    <scope>NUCLEOTIDE SEQUENCE</scope>
    <source>
        <tissue evidence="2">Spear leaf of Hainan Tall coconut</tissue>
    </source>
</reference>
<gene>
    <name evidence="2" type="ORF">COCNU_04G013480</name>
</gene>
<keyword evidence="3" id="KW-1185">Reference proteome</keyword>
<dbReference type="Proteomes" id="UP000797356">
    <property type="component" value="Chromosome 4"/>
</dbReference>
<comment type="caution">
    <text evidence="2">The sequence shown here is derived from an EMBL/GenBank/DDBJ whole genome shotgun (WGS) entry which is preliminary data.</text>
</comment>
<dbReference type="EMBL" id="CM017875">
    <property type="protein sequence ID" value="KAG1339042.1"/>
    <property type="molecule type" value="Genomic_DNA"/>
</dbReference>